<feature type="domain" description="Cas10/Cmr2 second palm" evidence="4">
    <location>
        <begin position="237"/>
        <end position="377"/>
    </location>
</feature>
<evidence type="ECO:0000313" key="5">
    <source>
        <dbReference type="EMBL" id="KFB73060.1"/>
    </source>
</evidence>
<evidence type="ECO:0000256" key="2">
    <source>
        <dbReference type="ARBA" id="ARBA00023118"/>
    </source>
</evidence>
<dbReference type="AlphaFoldDB" id="A0A080LYQ0"/>
<dbReference type="InterPro" id="IPR054767">
    <property type="entry name" value="Cas10-Cmr2_palm2"/>
</dbReference>
<name>A0A080LYQ0_9PROT</name>
<evidence type="ECO:0000256" key="3">
    <source>
        <dbReference type="SAM" id="MobiDB-lite"/>
    </source>
</evidence>
<dbReference type="Proteomes" id="UP000020077">
    <property type="component" value="Unassembled WGS sequence"/>
</dbReference>
<dbReference type="EMBL" id="JDVG02000292">
    <property type="protein sequence ID" value="KFB73060.1"/>
    <property type="molecule type" value="Genomic_DNA"/>
</dbReference>
<keyword evidence="2" id="KW-0051">Antiviral defense</keyword>
<sequence length="428" mass="46680">MFLLVMTKASLLKIDISLKRVQTFIFEVPRLKAMLGANALVGQTMRHDLSKLAIDCGSEPLDGASAPAADTTDPLQPNDQFDRDDPQALYGKGILTRDGGHFTALFADDAGAENFKSAAEALLSKNLPGVLFDIDARPLGSGNLEEVGRKAEALEAHLLELPVLQICQETGQEVASEQSDKGLWTARSVWHRTVASEKFRKGKTRDIIGLMQHELGLTTASGWQEPEDLKDLCAGQYLALIHADGNGVGKRYKDWARKAPDGIGAIEREAHGEAFYHSMRVAVRKAVVQALEKIFADRKDVRPYEVLMLGGDDLLIACRADKALPFALAYAGALKEIGLVDETPLDVGIGVAIAKASYPLHRLHALAEALAASAKRLHRAKPSRGSVIDWQVVTNSWFDDVAQARRAADCRRYTVDGKEESVVLSRRP</sequence>
<protein>
    <recommendedName>
        <fullName evidence="4">Cas10/Cmr2 second palm domain-containing protein</fullName>
    </recommendedName>
</protein>
<organism evidence="5 6">
    <name type="scientific">Candidatus Accumulibacter phosphatis</name>
    <dbReference type="NCBI Taxonomy" id="327160"/>
    <lineage>
        <taxon>Bacteria</taxon>
        <taxon>Pseudomonadati</taxon>
        <taxon>Pseudomonadota</taxon>
        <taxon>Betaproteobacteria</taxon>
        <taxon>Candidatus Accumulibacter</taxon>
    </lineage>
</organism>
<feature type="region of interest" description="Disordered" evidence="3">
    <location>
        <begin position="63"/>
        <end position="83"/>
    </location>
</feature>
<dbReference type="InterPro" id="IPR043128">
    <property type="entry name" value="Rev_trsase/Diguanyl_cyclase"/>
</dbReference>
<dbReference type="Pfam" id="PF22335">
    <property type="entry name" value="Cas10-Cmr2_palm2"/>
    <property type="match status" value="1"/>
</dbReference>
<dbReference type="Gene3D" id="3.30.70.270">
    <property type="match status" value="1"/>
</dbReference>
<comment type="caution">
    <text evidence="5">The sequence shown here is derived from an EMBL/GenBank/DDBJ whole genome shotgun (WGS) entry which is preliminary data.</text>
</comment>
<reference evidence="5 6" key="1">
    <citation type="submission" date="2014-02" db="EMBL/GenBank/DDBJ databases">
        <title>Expanding our view of genomic diversity in Candidatus Accumulibacter clades.</title>
        <authorList>
            <person name="Skennerton C.T."/>
            <person name="Barr J.J."/>
            <person name="Slater F.R."/>
            <person name="Bond P.L."/>
            <person name="Tyson G.W."/>
        </authorList>
    </citation>
    <scope>NUCLEOTIDE SEQUENCE [LARGE SCALE GENOMIC DNA]</scope>
    <source>
        <strain evidence="6">BA-91</strain>
    </source>
</reference>
<gene>
    <name evidence="5" type="ORF">AW09_001719</name>
</gene>
<dbReference type="GO" id="GO:0000166">
    <property type="term" value="F:nucleotide binding"/>
    <property type="evidence" value="ECO:0007669"/>
    <property type="project" value="UniProtKB-KW"/>
</dbReference>
<proteinExistence type="predicted"/>
<evidence type="ECO:0000256" key="1">
    <source>
        <dbReference type="ARBA" id="ARBA00022741"/>
    </source>
</evidence>
<accession>A0A080LYQ0</accession>
<dbReference type="GO" id="GO:0051607">
    <property type="term" value="P:defense response to virus"/>
    <property type="evidence" value="ECO:0007669"/>
    <property type="project" value="UniProtKB-KW"/>
</dbReference>
<evidence type="ECO:0000259" key="4">
    <source>
        <dbReference type="Pfam" id="PF22335"/>
    </source>
</evidence>
<keyword evidence="1" id="KW-0547">Nucleotide-binding</keyword>
<evidence type="ECO:0000313" key="6">
    <source>
        <dbReference type="Proteomes" id="UP000020077"/>
    </source>
</evidence>